<dbReference type="InterPro" id="IPR042188">
    <property type="entry name" value="MmgE/PrpD_sf_2"/>
</dbReference>
<name>A0A9X3C4I8_9MYCO</name>
<dbReference type="InterPro" id="IPR045336">
    <property type="entry name" value="MmgE_PrpD_N"/>
</dbReference>
<feature type="domain" description="MmgE/PrpD N-terminal" evidence="2">
    <location>
        <begin position="30"/>
        <end position="264"/>
    </location>
</feature>
<reference evidence="4" key="2">
    <citation type="journal article" date="2022" name="BMC Genomics">
        <title>Comparative genome analysis of mycobacteria focusing on tRNA and non-coding RNA.</title>
        <authorList>
            <person name="Behra P.R.K."/>
            <person name="Pettersson B.M.F."/>
            <person name="Ramesh M."/>
            <person name="Das S."/>
            <person name="Dasgupta S."/>
            <person name="Kirsebom L.A."/>
        </authorList>
    </citation>
    <scope>NUCLEOTIDE SEQUENCE</scope>
    <source>
        <strain evidence="4">DSM 44838</strain>
    </source>
</reference>
<dbReference type="InterPro" id="IPR045337">
    <property type="entry name" value="MmgE_PrpD_C"/>
</dbReference>
<dbReference type="InterPro" id="IPR036148">
    <property type="entry name" value="MmgE/PrpD_sf"/>
</dbReference>
<sequence>MKTVTVKVEKSDTNIAKDRQLTYRLVRAALNAGEVDDDIADLVIDRLIDSVAVAIASLTTEPVARAMAAAKAHPRPGGATLLGLTPDVTVHAEWAAYANCSAVRHLDWSDAFGGRDYSHPSDVSATMISAAQQTGRTGRDVIRGIAHGYQAMLALVNGIGLHEYGVDQMCNLGTAVPVGLSAMLELPVDVAYEAVQLSSFLSTITFQMRTGFISTWKANAPGFIGKTAIEAVDRAMRGEQSPTPVYEGPFGTIATLLGGADSQFHIEILEPGESPRYMNQSIPKQWAADYLAQPFMDLAFEIRSQITDLTAIESIVVTGSEGMHVVVGSSDPLKYDPDAPRGTIDHSLPYMLAAALEDGSWDFDKSFSSERIHRQSTVELWRKIRTQADPKWTKAYSSSNLATRRFGGEMTITMKDGTSTSYTKDNANAFIYPTPWGRADYVDKFMTVADRYLDDGESARFLDTVQKLPGLTTEELRGLFPVVKTGVIPEGGHGVF</sequence>
<accession>A0A9X3C4I8</accession>
<evidence type="ECO:0000259" key="2">
    <source>
        <dbReference type="Pfam" id="PF03972"/>
    </source>
</evidence>
<reference evidence="4" key="1">
    <citation type="submission" date="2020-07" db="EMBL/GenBank/DDBJ databases">
        <authorList>
            <person name="Pettersson B.M.F."/>
            <person name="Behra P.R.K."/>
            <person name="Ramesh M."/>
            <person name="Das S."/>
            <person name="Dasgupta S."/>
            <person name="Kirsebom L.A."/>
        </authorList>
    </citation>
    <scope>NUCLEOTIDE SEQUENCE</scope>
    <source>
        <strain evidence="4">DSM 44838</strain>
    </source>
</reference>
<dbReference type="GO" id="GO:0016829">
    <property type="term" value="F:lyase activity"/>
    <property type="evidence" value="ECO:0007669"/>
    <property type="project" value="InterPro"/>
</dbReference>
<evidence type="ECO:0000256" key="1">
    <source>
        <dbReference type="ARBA" id="ARBA00006174"/>
    </source>
</evidence>
<dbReference type="Gene3D" id="3.30.1330.120">
    <property type="entry name" value="2-methylcitrate dehydratase PrpD"/>
    <property type="match status" value="1"/>
</dbReference>
<comment type="similarity">
    <text evidence="1">Belongs to the PrpD family.</text>
</comment>
<proteinExistence type="inferred from homology"/>
<protein>
    <submittedName>
        <fullName evidence="4">MmgE/PrpD family protein</fullName>
    </submittedName>
</protein>
<dbReference type="Gene3D" id="1.10.4100.10">
    <property type="entry name" value="2-methylcitrate dehydratase PrpD"/>
    <property type="match status" value="1"/>
</dbReference>
<evidence type="ECO:0000313" key="4">
    <source>
        <dbReference type="EMBL" id="MCV7424506.1"/>
    </source>
</evidence>
<dbReference type="EMBL" id="JACKVK010000015">
    <property type="protein sequence ID" value="MCV7424506.1"/>
    <property type="molecule type" value="Genomic_DNA"/>
</dbReference>
<comment type="caution">
    <text evidence="4">The sequence shown here is derived from an EMBL/GenBank/DDBJ whole genome shotgun (WGS) entry which is preliminary data.</text>
</comment>
<dbReference type="InterPro" id="IPR042183">
    <property type="entry name" value="MmgE/PrpD_sf_1"/>
</dbReference>
<evidence type="ECO:0000259" key="3">
    <source>
        <dbReference type="Pfam" id="PF19305"/>
    </source>
</evidence>
<dbReference type="Pfam" id="PF03972">
    <property type="entry name" value="MmgE_PrpD_N"/>
    <property type="match status" value="1"/>
</dbReference>
<gene>
    <name evidence="4" type="ORF">H7K45_28580</name>
</gene>
<dbReference type="RefSeq" id="WP_263999573.1">
    <property type="nucleotide sequence ID" value="NZ_JACKVK010000015.1"/>
</dbReference>
<dbReference type="AlphaFoldDB" id="A0A9X3C4I8"/>
<dbReference type="Pfam" id="PF19305">
    <property type="entry name" value="MmgE_PrpD_C"/>
    <property type="match status" value="1"/>
</dbReference>
<dbReference type="Proteomes" id="UP001141629">
    <property type="component" value="Unassembled WGS sequence"/>
</dbReference>
<dbReference type="PANTHER" id="PTHR16943">
    <property type="entry name" value="2-METHYLCITRATE DEHYDRATASE-RELATED"/>
    <property type="match status" value="1"/>
</dbReference>
<organism evidence="4 5">
    <name type="scientific">Mycobacterium yunnanensis</name>
    <dbReference type="NCBI Taxonomy" id="368477"/>
    <lineage>
        <taxon>Bacteria</taxon>
        <taxon>Bacillati</taxon>
        <taxon>Actinomycetota</taxon>
        <taxon>Actinomycetes</taxon>
        <taxon>Mycobacteriales</taxon>
        <taxon>Mycobacteriaceae</taxon>
        <taxon>Mycobacterium</taxon>
    </lineage>
</organism>
<dbReference type="SUPFAM" id="SSF103378">
    <property type="entry name" value="2-methylcitrate dehydratase PrpD"/>
    <property type="match status" value="1"/>
</dbReference>
<evidence type="ECO:0000313" key="5">
    <source>
        <dbReference type="Proteomes" id="UP001141629"/>
    </source>
</evidence>
<dbReference type="InterPro" id="IPR005656">
    <property type="entry name" value="MmgE_PrpD"/>
</dbReference>
<feature type="domain" description="MmgE/PrpD C-terminal" evidence="3">
    <location>
        <begin position="286"/>
        <end position="467"/>
    </location>
</feature>
<dbReference type="PANTHER" id="PTHR16943:SF8">
    <property type="entry name" value="2-METHYLCITRATE DEHYDRATASE"/>
    <property type="match status" value="1"/>
</dbReference>
<keyword evidence="5" id="KW-1185">Reference proteome</keyword>